<reference evidence="13" key="1">
    <citation type="submission" date="2022-12" db="EMBL/GenBank/DDBJ databases">
        <authorList>
            <person name="Petersen C."/>
        </authorList>
    </citation>
    <scope>NUCLEOTIDE SEQUENCE</scope>
    <source>
        <strain evidence="13">IBT 29677</strain>
    </source>
</reference>
<keyword evidence="9 10" id="KW-0539">Nucleus</keyword>
<evidence type="ECO:0000256" key="8">
    <source>
        <dbReference type="ARBA" id="ARBA00023125"/>
    </source>
</evidence>
<evidence type="ECO:0000259" key="12">
    <source>
        <dbReference type="PROSITE" id="PS51038"/>
    </source>
</evidence>
<evidence type="ECO:0000313" key="13">
    <source>
        <dbReference type="EMBL" id="KAJ5378919.1"/>
    </source>
</evidence>
<keyword evidence="6 10" id="KW-0067">ATP-binding</keyword>
<dbReference type="PROSITE" id="PS51038">
    <property type="entry name" value="BAH"/>
    <property type="match status" value="1"/>
</dbReference>
<feature type="region of interest" description="Disordered" evidence="11">
    <location>
        <begin position="1"/>
        <end position="86"/>
    </location>
</feature>
<dbReference type="InterPro" id="IPR036390">
    <property type="entry name" value="WH_DNA-bd_sf"/>
</dbReference>
<evidence type="ECO:0000256" key="7">
    <source>
        <dbReference type="ARBA" id="ARBA00022842"/>
    </source>
</evidence>
<dbReference type="GO" id="GO:0046872">
    <property type="term" value="F:metal ion binding"/>
    <property type="evidence" value="ECO:0007669"/>
    <property type="project" value="UniProtKB-KW"/>
</dbReference>
<evidence type="ECO:0000256" key="4">
    <source>
        <dbReference type="ARBA" id="ARBA00022723"/>
    </source>
</evidence>
<dbReference type="RefSeq" id="XP_056482705.1">
    <property type="nucleotide sequence ID" value="XM_056636675.1"/>
</dbReference>
<proteinExistence type="inferred from homology"/>
<feature type="compositionally biased region" description="Basic residues" evidence="11">
    <location>
        <begin position="293"/>
        <end position="302"/>
    </location>
</feature>
<dbReference type="InterPro" id="IPR054425">
    <property type="entry name" value="Cdc6_ORC1-like_ATPase_lid"/>
</dbReference>
<feature type="compositionally biased region" description="Polar residues" evidence="11">
    <location>
        <begin position="62"/>
        <end position="71"/>
    </location>
</feature>
<dbReference type="GO" id="GO:0003682">
    <property type="term" value="F:chromatin binding"/>
    <property type="evidence" value="ECO:0007669"/>
    <property type="project" value="InterPro"/>
</dbReference>
<dbReference type="Gene3D" id="3.40.50.300">
    <property type="entry name" value="P-loop containing nucleotide triphosphate hydrolases"/>
    <property type="match status" value="1"/>
</dbReference>
<dbReference type="FunFam" id="3.40.50.300:FF:000199">
    <property type="entry name" value="Origin recognition complex subunit 1"/>
    <property type="match status" value="1"/>
</dbReference>
<evidence type="ECO:0000256" key="6">
    <source>
        <dbReference type="ARBA" id="ARBA00022840"/>
    </source>
</evidence>
<keyword evidence="3 10" id="KW-0235">DNA replication</keyword>
<feature type="region of interest" description="Disordered" evidence="11">
    <location>
        <begin position="258"/>
        <end position="302"/>
    </location>
</feature>
<feature type="compositionally biased region" description="Basic and acidic residues" evidence="11">
    <location>
        <begin position="260"/>
        <end position="272"/>
    </location>
</feature>
<evidence type="ECO:0000256" key="9">
    <source>
        <dbReference type="ARBA" id="ARBA00023242"/>
    </source>
</evidence>
<feature type="compositionally biased region" description="Low complexity" evidence="11">
    <location>
        <begin position="622"/>
        <end position="634"/>
    </location>
</feature>
<dbReference type="GO" id="GO:0033314">
    <property type="term" value="P:mitotic DNA replication checkpoint signaling"/>
    <property type="evidence" value="ECO:0007669"/>
    <property type="project" value="TreeGrafter"/>
</dbReference>
<feature type="compositionally biased region" description="Basic and acidic residues" evidence="11">
    <location>
        <begin position="1"/>
        <end position="17"/>
    </location>
</feature>
<evidence type="ECO:0000256" key="11">
    <source>
        <dbReference type="SAM" id="MobiDB-lite"/>
    </source>
</evidence>
<dbReference type="AlphaFoldDB" id="A0A9W9SKH1"/>
<comment type="subcellular location">
    <subcellularLocation>
        <location evidence="1 10">Nucleus</location>
    </subcellularLocation>
</comment>
<dbReference type="GeneID" id="81375655"/>
<keyword evidence="14" id="KW-1185">Reference proteome</keyword>
<dbReference type="OrthoDB" id="1926878at2759"/>
<organism evidence="13 14">
    <name type="scientific">Penicillium cosmopolitanum</name>
    <dbReference type="NCBI Taxonomy" id="1131564"/>
    <lineage>
        <taxon>Eukaryota</taxon>
        <taxon>Fungi</taxon>
        <taxon>Dikarya</taxon>
        <taxon>Ascomycota</taxon>
        <taxon>Pezizomycotina</taxon>
        <taxon>Eurotiomycetes</taxon>
        <taxon>Eurotiomycetidae</taxon>
        <taxon>Eurotiales</taxon>
        <taxon>Aspergillaceae</taxon>
        <taxon>Penicillium</taxon>
    </lineage>
</organism>
<dbReference type="GO" id="GO:0005664">
    <property type="term" value="C:nuclear origin of replication recognition complex"/>
    <property type="evidence" value="ECO:0007669"/>
    <property type="project" value="TreeGrafter"/>
</dbReference>
<keyword evidence="7" id="KW-0460">Magnesium</keyword>
<dbReference type="FunFam" id="2.30.30.490:FF:000024">
    <property type="entry name" value="Origin recognition complex subunit 1"/>
    <property type="match status" value="1"/>
</dbReference>
<dbReference type="PANTHER" id="PTHR10763:SF23">
    <property type="entry name" value="ORIGIN RECOGNITION COMPLEX SUBUNIT 1"/>
    <property type="match status" value="1"/>
</dbReference>
<keyword evidence="8 10" id="KW-0238">DNA-binding</keyword>
<dbReference type="Gene3D" id="1.10.8.60">
    <property type="match status" value="1"/>
</dbReference>
<reference evidence="13" key="2">
    <citation type="journal article" date="2023" name="IMA Fungus">
        <title>Comparative genomic study of the Penicillium genus elucidates a diverse pangenome and 15 lateral gene transfer events.</title>
        <authorList>
            <person name="Petersen C."/>
            <person name="Sorensen T."/>
            <person name="Nielsen M.R."/>
            <person name="Sondergaard T.E."/>
            <person name="Sorensen J.L."/>
            <person name="Fitzpatrick D.A."/>
            <person name="Frisvad J.C."/>
            <person name="Nielsen K.L."/>
        </authorList>
    </citation>
    <scope>NUCLEOTIDE SEQUENCE</scope>
    <source>
        <strain evidence="13">IBT 29677</strain>
    </source>
</reference>
<dbReference type="GO" id="GO:0016887">
    <property type="term" value="F:ATP hydrolysis activity"/>
    <property type="evidence" value="ECO:0007669"/>
    <property type="project" value="InterPro"/>
</dbReference>
<evidence type="ECO:0000256" key="10">
    <source>
        <dbReference type="RuleBase" id="RU365058"/>
    </source>
</evidence>
<dbReference type="SUPFAM" id="SSF46785">
    <property type="entry name" value="Winged helix' DNA-binding domain"/>
    <property type="match status" value="1"/>
</dbReference>
<dbReference type="GO" id="GO:0003688">
    <property type="term" value="F:DNA replication origin binding"/>
    <property type="evidence" value="ECO:0007669"/>
    <property type="project" value="TreeGrafter"/>
</dbReference>
<comment type="function">
    <text evidence="10">Component of the origin recognition complex (ORC) that binds origins of replication. DNA-binding is ATP-dependent, however specific DNA sequences that define origins of replication have not been identified so far. ORC is required to assemble the pre-replication complex necessary to initiate DNA replication.</text>
</comment>
<keyword evidence="5 10" id="KW-0547">Nucleotide-binding</keyword>
<dbReference type="CDD" id="cd00009">
    <property type="entry name" value="AAA"/>
    <property type="match status" value="1"/>
</dbReference>
<keyword evidence="4" id="KW-0479">Metal-binding</keyword>
<feature type="domain" description="BAH" evidence="12">
    <location>
        <begin position="95"/>
        <end position="230"/>
    </location>
</feature>
<dbReference type="GO" id="GO:0005524">
    <property type="term" value="F:ATP binding"/>
    <property type="evidence" value="ECO:0007669"/>
    <property type="project" value="UniProtKB-KW"/>
</dbReference>
<dbReference type="PANTHER" id="PTHR10763">
    <property type="entry name" value="CELL DIVISION CONTROL PROTEIN 6-RELATED"/>
    <property type="match status" value="1"/>
</dbReference>
<dbReference type="InterPro" id="IPR003593">
    <property type="entry name" value="AAA+_ATPase"/>
</dbReference>
<dbReference type="SMART" id="SM00382">
    <property type="entry name" value="AAA"/>
    <property type="match status" value="1"/>
</dbReference>
<protein>
    <recommendedName>
        <fullName evidence="10">Origin recognition complex subunit 1</fullName>
    </recommendedName>
</protein>
<comment type="similarity">
    <text evidence="2 10">Belongs to the ORC1 family.</text>
</comment>
<evidence type="ECO:0000313" key="14">
    <source>
        <dbReference type="Proteomes" id="UP001147747"/>
    </source>
</evidence>
<gene>
    <name evidence="13" type="ORF">N7509_012038</name>
</gene>
<feature type="region of interest" description="Disordered" evidence="11">
    <location>
        <begin position="583"/>
        <end position="635"/>
    </location>
</feature>
<dbReference type="InterPro" id="IPR050311">
    <property type="entry name" value="ORC1/CDC6"/>
</dbReference>
<dbReference type="Proteomes" id="UP001147747">
    <property type="component" value="Unassembled WGS sequence"/>
</dbReference>
<evidence type="ECO:0000256" key="5">
    <source>
        <dbReference type="ARBA" id="ARBA00022741"/>
    </source>
</evidence>
<evidence type="ECO:0000256" key="3">
    <source>
        <dbReference type="ARBA" id="ARBA00022705"/>
    </source>
</evidence>
<evidence type="ECO:0000256" key="1">
    <source>
        <dbReference type="ARBA" id="ARBA00004123"/>
    </source>
</evidence>
<name>A0A9W9SKH1_9EURO</name>
<dbReference type="InterPro" id="IPR043151">
    <property type="entry name" value="BAH_sf"/>
</dbReference>
<dbReference type="InterPro" id="IPR027417">
    <property type="entry name" value="P-loop_NTPase"/>
</dbReference>
<feature type="compositionally biased region" description="Basic residues" evidence="11">
    <location>
        <begin position="72"/>
        <end position="86"/>
    </location>
</feature>
<dbReference type="InterPro" id="IPR001025">
    <property type="entry name" value="BAH_dom"/>
</dbReference>
<dbReference type="EMBL" id="JAPZBU010000011">
    <property type="protein sequence ID" value="KAJ5378919.1"/>
    <property type="molecule type" value="Genomic_DNA"/>
</dbReference>
<dbReference type="GO" id="GO:0006270">
    <property type="term" value="P:DNA replication initiation"/>
    <property type="evidence" value="ECO:0007669"/>
    <property type="project" value="TreeGrafter"/>
</dbReference>
<comment type="subunit">
    <text evidence="10">ORC is composed of six subunits.</text>
</comment>
<dbReference type="Gene3D" id="2.30.30.490">
    <property type="match status" value="1"/>
</dbReference>
<sequence>MAGDARHSSESEHEPRPAARKRSQKWMTKGALVREDSDDELGDEDHPWDWIFDAEPEVNGDSEVNNASPTKSNRRRSSRPAQKKRTIIGAKMGSFECRLGQIVLLKSPEAGKDWVGIITEFVEEDDEEQEGEVMKNANIMWFAGPDEFLSTRNKQRTDALPNEQYLTADFNLNPLNSINGKATVMSKQAFFARYPNGVAPKNKAELLEYNKCIVCRRGVNQVQGRYTEEFVWEEVYDENNILKLISLVKEGLKAARKRKTADSDYAETKEETAAPTTPRKRQRLAPGGTPQSQRKKALTTPTHKRIVVKKPLEFTPLGTRVLSPTHFASPYRQARTLLHVSTVPDSLPCRKTEFNQVYNHLSAAIMEGTGACIYISGTPGTGKTATVREVVAQLNGAVMTEEMDDFIFVEINGMKVTDPHQSYSLLWEALKGDRVSPSHALDLLENEFSNPSPRRVSCVVLMDELDQLVTKNQSVMYNFFNWPALRHSRLIVLAVANTMDLPERTLSNKISSRLGLTRITFPGYRHTDLMEIISTRLASVPGNIVDPDAIQFASRKVAAVSGDARRALDICRRAVEIAEQDADEAEAAAAATKDEEDSTPATPSKTPARVDKANQKPSVSFAADPAAPKLAPAKGQPGRVTIATIKQAIQEATSTPLQQSLRGLPLSGKLFLAALLARVQRTGITESTFGDVLDEARRIADAAVAVAGAAGVGVKDFLLSGGGAGARVRALRFAAMELMNSGVLALEQGTGSKSVLGGSTIPTRGDRSSKVRLRVAAEDVRSAFREDGEAKGFGLGIEQ</sequence>
<dbReference type="SUPFAM" id="SSF52540">
    <property type="entry name" value="P-loop containing nucleoside triphosphate hydrolases"/>
    <property type="match status" value="1"/>
</dbReference>
<dbReference type="Pfam" id="PF22606">
    <property type="entry name" value="Cdc6-ORC-like_ATPase_lid"/>
    <property type="match status" value="1"/>
</dbReference>
<dbReference type="Pfam" id="PF00004">
    <property type="entry name" value="AAA"/>
    <property type="match status" value="1"/>
</dbReference>
<comment type="caution">
    <text evidence="13">The sequence shown here is derived from an EMBL/GenBank/DDBJ whole genome shotgun (WGS) entry which is preliminary data.</text>
</comment>
<dbReference type="InterPro" id="IPR003959">
    <property type="entry name" value="ATPase_AAA_core"/>
</dbReference>
<evidence type="ECO:0000256" key="2">
    <source>
        <dbReference type="ARBA" id="ARBA00008398"/>
    </source>
</evidence>
<accession>A0A9W9SKH1</accession>